<evidence type="ECO:0000313" key="11">
    <source>
        <dbReference type="Proteomes" id="UP000079169"/>
    </source>
</evidence>
<organism evidence="11 12">
    <name type="scientific">Diaphorina citri</name>
    <name type="common">Asian citrus psyllid</name>
    <dbReference type="NCBI Taxonomy" id="121845"/>
    <lineage>
        <taxon>Eukaryota</taxon>
        <taxon>Metazoa</taxon>
        <taxon>Ecdysozoa</taxon>
        <taxon>Arthropoda</taxon>
        <taxon>Hexapoda</taxon>
        <taxon>Insecta</taxon>
        <taxon>Pterygota</taxon>
        <taxon>Neoptera</taxon>
        <taxon>Paraneoptera</taxon>
        <taxon>Hemiptera</taxon>
        <taxon>Sternorrhyncha</taxon>
        <taxon>Psylloidea</taxon>
        <taxon>Psyllidae</taxon>
        <taxon>Diaphorininae</taxon>
        <taxon>Diaphorina</taxon>
    </lineage>
</organism>
<dbReference type="GO" id="GO:0030328">
    <property type="term" value="P:prenylcysteine catabolic process"/>
    <property type="evidence" value="ECO:0007669"/>
    <property type="project" value="InterPro"/>
</dbReference>
<dbReference type="KEGG" id="dci:103506991"/>
<feature type="domain" description="Prenylcysteine lyase" evidence="10">
    <location>
        <begin position="379"/>
        <end position="453"/>
    </location>
</feature>
<evidence type="ECO:0000256" key="5">
    <source>
        <dbReference type="ARBA" id="ARBA00022827"/>
    </source>
</evidence>
<name>A0A1S3CX95_DIACI</name>
<dbReference type="InterPro" id="IPR036188">
    <property type="entry name" value="FAD/NAD-bd_sf"/>
</dbReference>
<dbReference type="Pfam" id="PF13450">
    <property type="entry name" value="NAD_binding_8"/>
    <property type="match status" value="1"/>
</dbReference>
<evidence type="ECO:0000256" key="1">
    <source>
        <dbReference type="ARBA" id="ARBA00001974"/>
    </source>
</evidence>
<keyword evidence="5" id="KW-0274">FAD</keyword>
<dbReference type="InterPro" id="IPR017046">
    <property type="entry name" value="Prenylcysteine_Oxase1"/>
</dbReference>
<evidence type="ECO:0000256" key="3">
    <source>
        <dbReference type="ARBA" id="ARBA00022630"/>
    </source>
</evidence>
<dbReference type="GeneID" id="103506991"/>
<keyword evidence="3" id="KW-0285">Flavoprotein</keyword>
<dbReference type="Pfam" id="PF07156">
    <property type="entry name" value="Prenylcys_lyase"/>
    <property type="match status" value="2"/>
</dbReference>
<keyword evidence="6" id="KW-0560">Oxidoreductase</keyword>
<sequence>MVPFGKLTLVAVLCIVLETCHAKVRIGIVGAGIGGTSACYFLQELLKDQVTIDIYEPHEIGGRLATAKVDDFDYETGGSIIHEDNLYVQRFMKEFGLVKKVDKKTNVPSKFGLYDGSQFHFKESSYHWITILKLLYRYGPVNFYRFQSAVDTMLTEFRQIYTVQSQNHSFTTVEELLASMSPRFVPQMRLCAEDAMKTVTSQLLLDELVSASNLVNYGQTIFNMPGFVTYVSCAGMSGELFAIRGGNKQLASHLLSACSGNLLRRKVRKIEYNLTTGTYVVHSVKTDTENAKNDERKAKNPEDEKQEGLYSPSNEDIETESSFKSANKNAESTSSGYESAEEESTKNFDSANKESDYKSTNEKDQSANKKESDYQSANKKDSSKDFESANKDSSNAEASAKEYDYIIVATPISLSDIEFINMGEYESGVQQHFSTKYHVTVTTLVQGKNRTKYCLSCSNETKKSLYPSSLNKVSCICSTRQD</sequence>
<feature type="signal peptide" evidence="9">
    <location>
        <begin position="1"/>
        <end position="22"/>
    </location>
</feature>
<evidence type="ECO:0000256" key="2">
    <source>
        <dbReference type="ARBA" id="ARBA00009967"/>
    </source>
</evidence>
<feature type="compositionally biased region" description="Polar residues" evidence="8">
    <location>
        <begin position="320"/>
        <end position="337"/>
    </location>
</feature>
<dbReference type="Gene3D" id="3.50.50.60">
    <property type="entry name" value="FAD/NAD(P)-binding domain"/>
    <property type="match status" value="1"/>
</dbReference>
<dbReference type="SUPFAM" id="SSF51905">
    <property type="entry name" value="FAD/NAD(P)-binding domain"/>
    <property type="match status" value="1"/>
</dbReference>
<protein>
    <submittedName>
        <fullName evidence="12 13">Prenylcysteine oxidase-like</fullName>
    </submittedName>
</protein>
<accession>A0A1S3CX95</accession>
<evidence type="ECO:0000256" key="7">
    <source>
        <dbReference type="ARBA" id="ARBA00023180"/>
    </source>
</evidence>
<dbReference type="STRING" id="121845.A0A1S3CX95"/>
<dbReference type="GO" id="GO:0030327">
    <property type="term" value="P:prenylated protein catabolic process"/>
    <property type="evidence" value="ECO:0007669"/>
    <property type="project" value="TreeGrafter"/>
</dbReference>
<feature type="domain" description="Prenylcysteine lyase" evidence="10">
    <location>
        <begin position="121"/>
        <end position="290"/>
    </location>
</feature>
<comment type="similarity">
    <text evidence="2">Belongs to the prenylcysteine oxidase family.</text>
</comment>
<evidence type="ECO:0000259" key="10">
    <source>
        <dbReference type="Pfam" id="PF07156"/>
    </source>
</evidence>
<evidence type="ECO:0000256" key="8">
    <source>
        <dbReference type="SAM" id="MobiDB-lite"/>
    </source>
</evidence>
<dbReference type="PANTHER" id="PTHR15944">
    <property type="entry name" value="FARNESYLCYSTEINE LYASE"/>
    <property type="match status" value="1"/>
</dbReference>
<reference evidence="12 13" key="1">
    <citation type="submission" date="2025-04" db="UniProtKB">
        <authorList>
            <consortium name="RefSeq"/>
        </authorList>
    </citation>
    <scope>IDENTIFICATION</scope>
</reference>
<dbReference type="GO" id="GO:0001735">
    <property type="term" value="F:prenylcysteine oxidase activity"/>
    <property type="evidence" value="ECO:0007669"/>
    <property type="project" value="InterPro"/>
</dbReference>
<evidence type="ECO:0000256" key="9">
    <source>
        <dbReference type="SAM" id="SignalP"/>
    </source>
</evidence>
<dbReference type="RefSeq" id="XP_026677763.1">
    <property type="nucleotide sequence ID" value="XM_026821962.1"/>
</dbReference>
<feature type="region of interest" description="Disordered" evidence="8">
    <location>
        <begin position="285"/>
        <end position="397"/>
    </location>
</feature>
<dbReference type="PaxDb" id="121845-A0A1S3CX95"/>
<gene>
    <name evidence="12 13" type="primary">LOC103506991</name>
</gene>
<comment type="cofactor">
    <cofactor evidence="1">
        <name>FAD</name>
        <dbReference type="ChEBI" id="CHEBI:57692"/>
    </cofactor>
</comment>
<feature type="compositionally biased region" description="Basic and acidic residues" evidence="8">
    <location>
        <begin position="285"/>
        <end position="307"/>
    </location>
</feature>
<feature type="chain" id="PRO_5044565794" evidence="9">
    <location>
        <begin position="23"/>
        <end position="482"/>
    </location>
</feature>
<keyword evidence="4 9" id="KW-0732">Signal</keyword>
<dbReference type="AlphaFoldDB" id="A0A1S3CX95"/>
<evidence type="ECO:0000256" key="6">
    <source>
        <dbReference type="ARBA" id="ARBA00023002"/>
    </source>
</evidence>
<dbReference type="Gene3D" id="1.10.405.20">
    <property type="match status" value="1"/>
</dbReference>
<evidence type="ECO:0000313" key="12">
    <source>
        <dbReference type="RefSeq" id="XP_008469642.1"/>
    </source>
</evidence>
<evidence type="ECO:0000313" key="13">
    <source>
        <dbReference type="RefSeq" id="XP_026677763.1"/>
    </source>
</evidence>
<proteinExistence type="inferred from homology"/>
<dbReference type="RefSeq" id="XP_008469642.1">
    <property type="nucleotide sequence ID" value="XM_008471420.2"/>
</dbReference>
<keyword evidence="7" id="KW-0325">Glycoprotein</keyword>
<keyword evidence="11" id="KW-1185">Reference proteome</keyword>
<dbReference type="Proteomes" id="UP000079169">
    <property type="component" value="Unplaced"/>
</dbReference>
<dbReference type="InterPro" id="IPR010795">
    <property type="entry name" value="Prenylcys_lyase"/>
</dbReference>
<dbReference type="PANTHER" id="PTHR15944:SF0">
    <property type="entry name" value="PRENYLCYSTEINE LYASE DOMAIN-CONTAINING PROTEIN"/>
    <property type="match status" value="1"/>
</dbReference>
<evidence type="ECO:0000256" key="4">
    <source>
        <dbReference type="ARBA" id="ARBA00022729"/>
    </source>
</evidence>
<feature type="compositionally biased region" description="Basic and acidic residues" evidence="8">
    <location>
        <begin position="343"/>
        <end position="390"/>
    </location>
</feature>